<feature type="transmembrane region" description="Helical" evidence="4">
    <location>
        <begin position="111"/>
        <end position="134"/>
    </location>
</feature>
<gene>
    <name evidence="6" type="ORF">E5986_05765</name>
</gene>
<dbReference type="InterPro" id="IPR016032">
    <property type="entry name" value="Sig_transdc_resp-reg_C-effctor"/>
</dbReference>
<keyword evidence="4" id="KW-1133">Transmembrane helix</keyword>
<dbReference type="PANTHER" id="PTHR44688">
    <property type="entry name" value="DNA-BINDING TRANSCRIPTIONAL ACTIVATOR DEVR_DOSR"/>
    <property type="match status" value="1"/>
</dbReference>
<keyword evidence="4" id="KW-0812">Transmembrane</keyword>
<evidence type="ECO:0000259" key="5">
    <source>
        <dbReference type="PROSITE" id="PS50043"/>
    </source>
</evidence>
<dbReference type="PANTHER" id="PTHR44688:SF16">
    <property type="entry name" value="DNA-BINDING TRANSCRIPTIONAL ACTIVATOR DEVR_DOSR"/>
    <property type="match status" value="1"/>
</dbReference>
<feature type="transmembrane region" description="Helical" evidence="4">
    <location>
        <begin position="310"/>
        <end position="331"/>
    </location>
</feature>
<dbReference type="RefSeq" id="WP_136434155.1">
    <property type="nucleotide sequence ID" value="NZ_SSTJ01000006.1"/>
</dbReference>
<feature type="domain" description="HTH luxR-type" evidence="5">
    <location>
        <begin position="448"/>
        <end position="510"/>
    </location>
</feature>
<reference evidence="6 7" key="1">
    <citation type="submission" date="2019-04" db="EMBL/GenBank/DDBJ databases">
        <title>Microbes associate with the intestines of laboratory mice.</title>
        <authorList>
            <person name="Navarre W."/>
            <person name="Wong E."/>
            <person name="Huang K.C."/>
            <person name="Tropini C."/>
            <person name="Ng K."/>
            <person name="Yu B."/>
        </authorList>
    </citation>
    <scope>NUCLEOTIDE SEQUENCE [LARGE SCALE GENOMIC DNA]</scope>
    <source>
        <strain evidence="6 7">NM80_B27</strain>
    </source>
</reference>
<accession>A0A4S4G3X6</accession>
<dbReference type="GO" id="GO:0003677">
    <property type="term" value="F:DNA binding"/>
    <property type="evidence" value="ECO:0007669"/>
    <property type="project" value="UniProtKB-KW"/>
</dbReference>
<dbReference type="InterPro" id="IPR000792">
    <property type="entry name" value="Tscrpt_reg_LuxR_C"/>
</dbReference>
<evidence type="ECO:0000256" key="2">
    <source>
        <dbReference type="ARBA" id="ARBA00023125"/>
    </source>
</evidence>
<keyword evidence="2" id="KW-0238">DNA-binding</keyword>
<dbReference type="PROSITE" id="PS50043">
    <property type="entry name" value="HTH_LUXR_2"/>
    <property type="match status" value="1"/>
</dbReference>
<sequence>MAQREAKTLDGVFSKLEGRLKVRYLGIGFLWAWIYGSYETFAVYPERAGVGINADPSWVVSASAVVIALFAAGALLGRRTGNPPRWVVVAAGAATALGTALSALAPACPPLGTSLIWASGICTGIGSGTLYVLWGQALAQLDMESTELAIPAASTIIIASVLVLPYLPAPLGTIATVSLPLISCLMLWLTYLDVARTGNAGPAALERRAQGGIARPAAASATFARMGALLFIAYAVLGFSGAVQPDTDAPFFAFGIDWPTLIDSCCGIGLLACFIVYTVRPRFDALFRPIAVAICAACALLPWADLWAVFLAETLTTIADTMLTISAVLFVAQAAKRGAMNAALGTGIAQGSLQLGVLVGNVAGGMGAEAIAAAPTGLFTVALGLTVFFSLAWLLYPADRTIATAGMVGRRLAMQVGTGADGAATDAGAIGADPHPVSDSTTDERCRMLAESRGLSGREAEILGYLARGRSQPYIRDELVLSKNTVATHVKHIYQKLDVHSRQELLDLFE</sequence>
<dbReference type="CDD" id="cd06170">
    <property type="entry name" value="LuxR_C_like"/>
    <property type="match status" value="1"/>
</dbReference>
<protein>
    <submittedName>
        <fullName evidence="6">Helix-turn-helix transcriptional regulator</fullName>
    </submittedName>
</protein>
<feature type="transmembrane region" description="Helical" evidence="4">
    <location>
        <begin position="173"/>
        <end position="192"/>
    </location>
</feature>
<proteinExistence type="predicted"/>
<name>A0A4S4G3X6_9ACTN</name>
<evidence type="ECO:0000256" key="4">
    <source>
        <dbReference type="SAM" id="Phobius"/>
    </source>
</evidence>
<keyword evidence="4" id="KW-0472">Membrane</keyword>
<dbReference type="AlphaFoldDB" id="A0A4S4G3X6"/>
<evidence type="ECO:0000256" key="3">
    <source>
        <dbReference type="ARBA" id="ARBA00023163"/>
    </source>
</evidence>
<feature type="transmembrane region" description="Helical" evidence="4">
    <location>
        <begin position="146"/>
        <end position="167"/>
    </location>
</feature>
<feature type="transmembrane region" description="Helical" evidence="4">
    <location>
        <begin position="286"/>
        <end position="304"/>
    </location>
</feature>
<dbReference type="Gene3D" id="1.10.10.10">
    <property type="entry name" value="Winged helix-like DNA-binding domain superfamily/Winged helix DNA-binding domain"/>
    <property type="match status" value="1"/>
</dbReference>
<dbReference type="Pfam" id="PF00196">
    <property type="entry name" value="GerE"/>
    <property type="match status" value="1"/>
</dbReference>
<dbReference type="Proteomes" id="UP000308978">
    <property type="component" value="Unassembled WGS sequence"/>
</dbReference>
<keyword evidence="3" id="KW-0804">Transcription</keyword>
<feature type="transmembrane region" description="Helical" evidence="4">
    <location>
        <begin position="343"/>
        <end position="364"/>
    </location>
</feature>
<keyword evidence="1" id="KW-0805">Transcription regulation</keyword>
<evidence type="ECO:0000256" key="1">
    <source>
        <dbReference type="ARBA" id="ARBA00023015"/>
    </source>
</evidence>
<evidence type="ECO:0000313" key="7">
    <source>
        <dbReference type="Proteomes" id="UP000308978"/>
    </source>
</evidence>
<feature type="transmembrane region" description="Helical" evidence="4">
    <location>
        <begin position="213"/>
        <end position="236"/>
    </location>
</feature>
<dbReference type="PRINTS" id="PR00038">
    <property type="entry name" value="HTHLUXR"/>
</dbReference>
<feature type="transmembrane region" description="Helical" evidence="4">
    <location>
        <begin position="370"/>
        <end position="396"/>
    </location>
</feature>
<evidence type="ECO:0000313" key="6">
    <source>
        <dbReference type="EMBL" id="THG37272.1"/>
    </source>
</evidence>
<dbReference type="SMART" id="SM00421">
    <property type="entry name" value="HTH_LUXR"/>
    <property type="match status" value="1"/>
</dbReference>
<comment type="caution">
    <text evidence="6">The sequence shown here is derived from an EMBL/GenBank/DDBJ whole genome shotgun (WGS) entry which is preliminary data.</text>
</comment>
<dbReference type="EMBL" id="SSTJ01000006">
    <property type="protein sequence ID" value="THG37272.1"/>
    <property type="molecule type" value="Genomic_DNA"/>
</dbReference>
<dbReference type="InterPro" id="IPR036388">
    <property type="entry name" value="WH-like_DNA-bd_sf"/>
</dbReference>
<organism evidence="6 7">
    <name type="scientific">Adlercreutzia caecimuris</name>
    <dbReference type="NCBI Taxonomy" id="671266"/>
    <lineage>
        <taxon>Bacteria</taxon>
        <taxon>Bacillati</taxon>
        <taxon>Actinomycetota</taxon>
        <taxon>Coriobacteriia</taxon>
        <taxon>Eggerthellales</taxon>
        <taxon>Eggerthellaceae</taxon>
        <taxon>Adlercreutzia</taxon>
    </lineage>
</organism>
<dbReference type="GO" id="GO:0006355">
    <property type="term" value="P:regulation of DNA-templated transcription"/>
    <property type="evidence" value="ECO:0007669"/>
    <property type="project" value="InterPro"/>
</dbReference>
<feature type="transmembrane region" description="Helical" evidence="4">
    <location>
        <begin position="86"/>
        <end position="105"/>
    </location>
</feature>
<feature type="transmembrane region" description="Helical" evidence="4">
    <location>
        <begin position="58"/>
        <end position="77"/>
    </location>
</feature>
<dbReference type="SUPFAM" id="SSF46894">
    <property type="entry name" value="C-terminal effector domain of the bipartite response regulators"/>
    <property type="match status" value="1"/>
</dbReference>
<feature type="transmembrane region" description="Helical" evidence="4">
    <location>
        <begin position="256"/>
        <end position="279"/>
    </location>
</feature>
<feature type="transmembrane region" description="Helical" evidence="4">
    <location>
        <begin position="21"/>
        <end position="38"/>
    </location>
</feature>